<dbReference type="GO" id="GO:0046872">
    <property type="term" value="F:metal ion binding"/>
    <property type="evidence" value="ECO:0007669"/>
    <property type="project" value="UniProtKB-KW"/>
</dbReference>
<protein>
    <recommendedName>
        <fullName evidence="6">Cytochrome c domain-containing protein</fullName>
    </recommendedName>
</protein>
<reference evidence="7 8" key="1">
    <citation type="journal article" date="2015" name="Antonie Van Leeuwenhoek">
        <title>Thioclava indica sp. nov., isolated from surface seawater of the Indian Ocean.</title>
        <authorList>
            <person name="Liu Y."/>
            <person name="Lai Q."/>
            <person name="Du J."/>
            <person name="Xu H."/>
            <person name="Jiang L."/>
            <person name="Shao Z."/>
        </authorList>
    </citation>
    <scope>NUCLEOTIDE SEQUENCE [LARGE SCALE GENOMIC DNA]</scope>
    <source>
        <strain evidence="7 8">DT23-4</strain>
    </source>
</reference>
<accession>A0A074JAF3</accession>
<dbReference type="STRING" id="1353528.DT23_18385"/>
<dbReference type="RefSeq" id="WP_051697359.1">
    <property type="nucleotide sequence ID" value="NZ_AUNB01000064.1"/>
</dbReference>
<dbReference type="GO" id="GO:0004130">
    <property type="term" value="F:cytochrome-c peroxidase activity"/>
    <property type="evidence" value="ECO:0007669"/>
    <property type="project" value="TreeGrafter"/>
</dbReference>
<keyword evidence="3 4" id="KW-0408">Iron</keyword>
<keyword evidence="5" id="KW-0732">Signal</keyword>
<dbReference type="AlphaFoldDB" id="A0A074JAF3"/>
<evidence type="ECO:0000259" key="6">
    <source>
        <dbReference type="PROSITE" id="PS51007"/>
    </source>
</evidence>
<dbReference type="InterPro" id="IPR051395">
    <property type="entry name" value="Cytochrome_c_Peroxidase/MauG"/>
</dbReference>
<evidence type="ECO:0000256" key="2">
    <source>
        <dbReference type="ARBA" id="ARBA00022723"/>
    </source>
</evidence>
<keyword evidence="1 4" id="KW-0349">Heme</keyword>
<gene>
    <name evidence="7" type="ORF">DT23_18385</name>
</gene>
<proteinExistence type="predicted"/>
<evidence type="ECO:0000256" key="5">
    <source>
        <dbReference type="SAM" id="SignalP"/>
    </source>
</evidence>
<evidence type="ECO:0000256" key="3">
    <source>
        <dbReference type="ARBA" id="ARBA00023004"/>
    </source>
</evidence>
<evidence type="ECO:0000256" key="4">
    <source>
        <dbReference type="PROSITE-ProRule" id="PRU00433"/>
    </source>
</evidence>
<dbReference type="PANTHER" id="PTHR30600:SF4">
    <property type="entry name" value="CYTOCHROME C DOMAIN-CONTAINING PROTEIN"/>
    <property type="match status" value="1"/>
</dbReference>
<name>A0A074JAF3_9RHOB</name>
<evidence type="ECO:0000256" key="1">
    <source>
        <dbReference type="ARBA" id="ARBA00022617"/>
    </source>
</evidence>
<dbReference type="InterPro" id="IPR036909">
    <property type="entry name" value="Cyt_c-like_dom_sf"/>
</dbReference>
<keyword evidence="8" id="KW-1185">Reference proteome</keyword>
<organism evidence="7 8">
    <name type="scientific">Thioclava indica</name>
    <dbReference type="NCBI Taxonomy" id="1353528"/>
    <lineage>
        <taxon>Bacteria</taxon>
        <taxon>Pseudomonadati</taxon>
        <taxon>Pseudomonadota</taxon>
        <taxon>Alphaproteobacteria</taxon>
        <taxon>Rhodobacterales</taxon>
        <taxon>Paracoccaceae</taxon>
        <taxon>Thioclava</taxon>
    </lineage>
</organism>
<dbReference type="SUPFAM" id="SSF46626">
    <property type="entry name" value="Cytochrome c"/>
    <property type="match status" value="1"/>
</dbReference>
<dbReference type="PROSITE" id="PS51007">
    <property type="entry name" value="CYTC"/>
    <property type="match status" value="1"/>
</dbReference>
<feature type="chain" id="PRO_5001694663" description="Cytochrome c domain-containing protein" evidence="5">
    <location>
        <begin position="26"/>
        <end position="454"/>
    </location>
</feature>
<evidence type="ECO:0000313" key="7">
    <source>
        <dbReference type="EMBL" id="KEO53524.1"/>
    </source>
</evidence>
<dbReference type="OrthoDB" id="9805202at2"/>
<dbReference type="Proteomes" id="UP000027471">
    <property type="component" value="Unassembled WGS sequence"/>
</dbReference>
<dbReference type="PANTHER" id="PTHR30600">
    <property type="entry name" value="CYTOCHROME C PEROXIDASE-RELATED"/>
    <property type="match status" value="1"/>
</dbReference>
<dbReference type="InterPro" id="IPR010538">
    <property type="entry name" value="DHOR"/>
</dbReference>
<dbReference type="eggNOG" id="COG3488">
    <property type="taxonomic scope" value="Bacteria"/>
</dbReference>
<comment type="caution">
    <text evidence="7">The sequence shown here is derived from an EMBL/GenBank/DDBJ whole genome shotgun (WGS) entry which is preliminary data.</text>
</comment>
<feature type="domain" description="Cytochrome c" evidence="6">
    <location>
        <begin position="332"/>
        <end position="454"/>
    </location>
</feature>
<sequence length="454" mass="48350">MTRKEIIAGTLALSLMAAVGGAATALPDWTTDAAGPAPFAQAMHAPDDATLDQRMLGRSFFSIPWVAAPAATTARDGLGPFFNANTCASCHENNGSAPAIDAEGQPRRALLFKLARPDAHDARLATDNPESPDHARMLDPRYGGQIAINATGHATPEARPRLETRQIAFRYRDGAEVTLERLTPKLDALAYGPLAMDTVIFTRQPPALAGLGLIAAVPDAEILAWEDPEDRDGDGISGRANRMTDGAIGRYGWKAAEPTLGAQIANAAASDMGLTNAHYPAELCQSGQTACIEAPRGRPSPQGLLDLPDTRLAAIETYLEGFKAPQPEHLGASAARGADLFATTGCTACHRPELRTADGREIRPMSDYLLHDMGKDLADGVREHMAGPSEFRTAPLWGLGARLRAGHRFLHDARARTPEEAILWHGGEAAKARKTFISLDPAARAAILSYLESL</sequence>
<dbReference type="Gene3D" id="1.10.760.10">
    <property type="entry name" value="Cytochrome c-like domain"/>
    <property type="match status" value="1"/>
</dbReference>
<keyword evidence="2 4" id="KW-0479">Metal-binding</keyword>
<dbReference type="GO" id="GO:0009055">
    <property type="term" value="F:electron transfer activity"/>
    <property type="evidence" value="ECO:0007669"/>
    <property type="project" value="InterPro"/>
</dbReference>
<feature type="signal peptide" evidence="5">
    <location>
        <begin position="1"/>
        <end position="25"/>
    </location>
</feature>
<dbReference type="EMBL" id="AUNB01000064">
    <property type="protein sequence ID" value="KEO53524.1"/>
    <property type="molecule type" value="Genomic_DNA"/>
</dbReference>
<dbReference type="GO" id="GO:0020037">
    <property type="term" value="F:heme binding"/>
    <property type="evidence" value="ECO:0007669"/>
    <property type="project" value="InterPro"/>
</dbReference>
<dbReference type="InterPro" id="IPR009056">
    <property type="entry name" value="Cyt_c-like_dom"/>
</dbReference>
<dbReference type="Pfam" id="PF06537">
    <property type="entry name" value="DHOR"/>
    <property type="match status" value="1"/>
</dbReference>
<evidence type="ECO:0000313" key="8">
    <source>
        <dbReference type="Proteomes" id="UP000027471"/>
    </source>
</evidence>